<reference evidence="1" key="1">
    <citation type="submission" date="2021-06" db="EMBL/GenBank/DDBJ databases">
        <authorList>
            <person name="Kallberg Y."/>
            <person name="Tangrot J."/>
            <person name="Rosling A."/>
        </authorList>
    </citation>
    <scope>NUCLEOTIDE SEQUENCE</scope>
    <source>
        <strain evidence="1">UK204</strain>
    </source>
</reference>
<comment type="caution">
    <text evidence="1">The sequence shown here is derived from an EMBL/GenBank/DDBJ whole genome shotgun (WGS) entry which is preliminary data.</text>
</comment>
<protein>
    <submittedName>
        <fullName evidence="1">11894_t:CDS:1</fullName>
    </submittedName>
</protein>
<dbReference type="Proteomes" id="UP000789570">
    <property type="component" value="Unassembled WGS sequence"/>
</dbReference>
<evidence type="ECO:0000313" key="1">
    <source>
        <dbReference type="EMBL" id="CAG8581835.1"/>
    </source>
</evidence>
<dbReference type="EMBL" id="CAJVPQ010002060">
    <property type="protein sequence ID" value="CAG8581835.1"/>
    <property type="molecule type" value="Genomic_DNA"/>
</dbReference>
<dbReference type="AlphaFoldDB" id="A0A9N9C061"/>
<organism evidence="1 2">
    <name type="scientific">Funneliformis caledonium</name>
    <dbReference type="NCBI Taxonomy" id="1117310"/>
    <lineage>
        <taxon>Eukaryota</taxon>
        <taxon>Fungi</taxon>
        <taxon>Fungi incertae sedis</taxon>
        <taxon>Mucoromycota</taxon>
        <taxon>Glomeromycotina</taxon>
        <taxon>Glomeromycetes</taxon>
        <taxon>Glomerales</taxon>
        <taxon>Glomeraceae</taxon>
        <taxon>Funneliformis</taxon>
    </lineage>
</organism>
<accession>A0A9N9C061</accession>
<gene>
    <name evidence="1" type="ORF">FCALED_LOCUS7636</name>
</gene>
<evidence type="ECO:0000313" key="2">
    <source>
        <dbReference type="Proteomes" id="UP000789570"/>
    </source>
</evidence>
<name>A0A9N9C061_9GLOM</name>
<sequence>MSLRKALTELKEAFDAGFINQREYDSNRRGIIDQWISQLQSKPLTPQTPAPPPAPPTLWEKFLDMARSFKRKLEDRIKEFFNKLFRLLIGQ</sequence>
<proteinExistence type="predicted"/>
<keyword evidence="2" id="KW-1185">Reference proteome</keyword>